<evidence type="ECO:0000313" key="4">
    <source>
        <dbReference type="EMBL" id="KAG2460980.1"/>
    </source>
</evidence>
<dbReference type="GO" id="GO:0005634">
    <property type="term" value="C:nucleus"/>
    <property type="evidence" value="ECO:0007669"/>
    <property type="project" value="TreeGrafter"/>
</dbReference>
<dbReference type="Pfam" id="PF12736">
    <property type="entry name" value="CABIT"/>
    <property type="match status" value="2"/>
</dbReference>
<comment type="similarity">
    <text evidence="1">Belongs to the themis family.</text>
</comment>
<feature type="compositionally biased region" description="Acidic residues" evidence="2">
    <location>
        <begin position="651"/>
        <end position="662"/>
    </location>
</feature>
<evidence type="ECO:0000256" key="2">
    <source>
        <dbReference type="SAM" id="MobiDB-lite"/>
    </source>
</evidence>
<accession>A0A8X7X3H0</accession>
<dbReference type="InterPro" id="IPR025946">
    <property type="entry name" value="CABIT_dom"/>
</dbReference>
<dbReference type="PANTHER" id="PTHR15215">
    <property type="entry name" value="CABIT DOMAIN-CONTAINING PROTEIN"/>
    <property type="match status" value="1"/>
</dbReference>
<dbReference type="InterPro" id="IPR039671">
    <property type="entry name" value="THEMIS"/>
</dbReference>
<dbReference type="Proteomes" id="UP000886611">
    <property type="component" value="Unassembled WGS sequence"/>
</dbReference>
<keyword evidence="5" id="KW-1185">Reference proteome</keyword>
<comment type="caution">
    <text evidence="4">The sequence shown here is derived from an EMBL/GenBank/DDBJ whole genome shotgun (WGS) entry which is preliminary data.</text>
</comment>
<feature type="region of interest" description="Disordered" evidence="2">
    <location>
        <begin position="554"/>
        <end position="675"/>
    </location>
</feature>
<feature type="non-terminal residue" evidence="4">
    <location>
        <position position="675"/>
    </location>
</feature>
<evidence type="ECO:0000256" key="1">
    <source>
        <dbReference type="ARBA" id="ARBA00006414"/>
    </source>
</evidence>
<dbReference type="EMBL" id="JAATIS010004753">
    <property type="protein sequence ID" value="KAG2460980.1"/>
    <property type="molecule type" value="Genomic_DNA"/>
</dbReference>
<dbReference type="AlphaFoldDB" id="A0A8X7X3H0"/>
<name>A0A8X7X3H0_POLSE</name>
<dbReference type="GO" id="GO:0050852">
    <property type="term" value="P:T cell receptor signaling pathway"/>
    <property type="evidence" value="ECO:0007669"/>
    <property type="project" value="TreeGrafter"/>
</dbReference>
<dbReference type="GO" id="GO:0005737">
    <property type="term" value="C:cytoplasm"/>
    <property type="evidence" value="ECO:0007669"/>
    <property type="project" value="TreeGrafter"/>
</dbReference>
<evidence type="ECO:0000259" key="3">
    <source>
        <dbReference type="Pfam" id="PF12736"/>
    </source>
</evidence>
<feature type="non-terminal residue" evidence="4">
    <location>
        <position position="1"/>
    </location>
</feature>
<feature type="domain" description="CABIT" evidence="3">
    <location>
        <begin position="38"/>
        <end position="254"/>
    </location>
</feature>
<reference evidence="4 5" key="1">
    <citation type="journal article" date="2021" name="Cell">
        <title>Tracing the genetic footprints of vertebrate landing in non-teleost ray-finned fishes.</title>
        <authorList>
            <person name="Bi X."/>
            <person name="Wang K."/>
            <person name="Yang L."/>
            <person name="Pan H."/>
            <person name="Jiang H."/>
            <person name="Wei Q."/>
            <person name="Fang M."/>
            <person name="Yu H."/>
            <person name="Zhu C."/>
            <person name="Cai Y."/>
            <person name="He Y."/>
            <person name="Gan X."/>
            <person name="Zeng H."/>
            <person name="Yu D."/>
            <person name="Zhu Y."/>
            <person name="Jiang H."/>
            <person name="Qiu Q."/>
            <person name="Yang H."/>
            <person name="Zhang Y.E."/>
            <person name="Wang W."/>
            <person name="Zhu M."/>
            <person name="He S."/>
            <person name="Zhang G."/>
        </authorList>
    </citation>
    <scope>NUCLEOTIDE SEQUENCE [LARGE SCALE GENOMIC DNA]</scope>
    <source>
        <strain evidence="4">Bchr_013</strain>
    </source>
</reference>
<organism evidence="4 5">
    <name type="scientific">Polypterus senegalus</name>
    <name type="common">Senegal bichir</name>
    <dbReference type="NCBI Taxonomy" id="55291"/>
    <lineage>
        <taxon>Eukaryota</taxon>
        <taxon>Metazoa</taxon>
        <taxon>Chordata</taxon>
        <taxon>Craniata</taxon>
        <taxon>Vertebrata</taxon>
        <taxon>Euteleostomi</taxon>
        <taxon>Actinopterygii</taxon>
        <taxon>Polypteriformes</taxon>
        <taxon>Polypteridae</taxon>
        <taxon>Polypterus</taxon>
    </lineage>
</organism>
<protein>
    <submittedName>
        <fullName evidence="4">THMS2 protein</fullName>
    </submittedName>
</protein>
<dbReference type="PANTHER" id="PTHR15215:SF2">
    <property type="entry name" value="PROTEIN THEMIS2"/>
    <property type="match status" value="1"/>
</dbReference>
<feature type="compositionally biased region" description="Polar residues" evidence="2">
    <location>
        <begin position="666"/>
        <end position="675"/>
    </location>
</feature>
<proteinExistence type="inferred from homology"/>
<sequence length="675" mass="76310">MIEERETPMTHSVVLTPMGVAVPKPHSDTVCLHCSSVKGGSVYEVSGNEVCLSTGDLVKIISAEIIKASCEDVNTNDTFELPLDFKGSFKLIPNLYPYSTVEEMVSMIGELEMPFYFTSKVDIHFQGLVIRSGEVMELLSAQMDEGKKCAHCILRDEQGEVPLYIPFSCHGEFYQVVSTEAYTLQEILKSPRLCSCRMNMVTGEKGICSSQASLLISPVYEIHAIMQSVRKNSVKIPSNLEVDLIDVTEQCQDVTFITPLNLKEVFSQPDDSFPAVCEILETSEHQNYFKSAWLPKLKKGHSFIIHEKLHCQMILTTTVSGKKPKRYFLIWDSYGGCFRMRPREFTTVHDLSVAASRSQKLQVNVSKYCESIEEDLPSLSIGDQLEVLYQTEMQLNYDGALQLVDVLVCNRITDVVDDDDDELPEQISLPMYLEGGFVEKLSNNKKYTILDISKKVILPVDVKVAVRDPSVEDDILGNFLTLRLEEIATEPVLIASLMEMPDYCFKIPINWIDMSVFFSKEPLPQQAQELPLRHESVSEVMDNFYFDFRKITISDLPPPPRPPKRQKSSKKNSSPPALSCPPMDDIPPRVCRLSISEEKPMQRCTSPLGRSPLESPPEILPRKSLAQPDKSKLNEYVKSPKKTKNNRQGNSDDDDHDYESIDDTIRSMQESVSFY</sequence>
<evidence type="ECO:0000313" key="5">
    <source>
        <dbReference type="Proteomes" id="UP000886611"/>
    </source>
</evidence>
<gene>
    <name evidence="4" type="primary">Themis2</name>
    <name evidence="4" type="ORF">GTO96_0011086</name>
</gene>
<feature type="domain" description="CABIT" evidence="3">
    <location>
        <begin position="273"/>
        <end position="507"/>
    </location>
</feature>